<proteinExistence type="predicted"/>
<evidence type="ECO:0000313" key="1">
    <source>
        <dbReference type="Proteomes" id="UP001652661"/>
    </source>
</evidence>
<gene>
    <name evidence="2" type="primary">LOC121502170</name>
</gene>
<keyword evidence="1" id="KW-1185">Reference proteome</keyword>
<reference evidence="2" key="1">
    <citation type="submission" date="2025-08" db="UniProtKB">
        <authorList>
            <consortium name="RefSeq"/>
        </authorList>
    </citation>
    <scope>IDENTIFICATION</scope>
    <source>
        <strain evidence="2">14028-0561.14</strain>
        <tissue evidence="2">Whole fly</tissue>
    </source>
</reference>
<sequence length="201" mass="22004">MVISAAASECQPRIKSYPVSSPKELESSKVFQRSPIAMDSNDNLGGKPAVSSSFLYKNKFNGNFSEDGDEAEIDTSDDAGTMNNDTETDAITLKTLTSRQKIPPEQEQPELEQLPLSSFVRTKSVPDSRFSGFLRVLARSLQHCSVRIAAGFGLSRQPNAWYKNCWNTPGSQTQRIHRGVITLAPESMATMPRGIASSTTL</sequence>
<evidence type="ECO:0000313" key="2">
    <source>
        <dbReference type="RefSeq" id="XP_041631108.1"/>
    </source>
</evidence>
<protein>
    <submittedName>
        <fullName evidence="2">Uncharacterized protein</fullName>
    </submittedName>
</protein>
<dbReference type="Proteomes" id="UP001652661">
    <property type="component" value="Chromosome X"/>
</dbReference>
<accession>A0ABM3C5E1</accession>
<dbReference type="RefSeq" id="XP_041631108.1">
    <property type="nucleotide sequence ID" value="XM_041775174.2"/>
</dbReference>
<dbReference type="GeneID" id="121502170"/>
<name>A0ABM3C5E1_DROKI</name>
<organism evidence="1 2">
    <name type="scientific">Drosophila kikkawai</name>
    <name type="common">Fruit fly</name>
    <dbReference type="NCBI Taxonomy" id="30033"/>
    <lineage>
        <taxon>Eukaryota</taxon>
        <taxon>Metazoa</taxon>
        <taxon>Ecdysozoa</taxon>
        <taxon>Arthropoda</taxon>
        <taxon>Hexapoda</taxon>
        <taxon>Insecta</taxon>
        <taxon>Pterygota</taxon>
        <taxon>Neoptera</taxon>
        <taxon>Endopterygota</taxon>
        <taxon>Diptera</taxon>
        <taxon>Brachycera</taxon>
        <taxon>Muscomorpha</taxon>
        <taxon>Ephydroidea</taxon>
        <taxon>Drosophilidae</taxon>
        <taxon>Drosophila</taxon>
        <taxon>Sophophora</taxon>
    </lineage>
</organism>